<feature type="transmembrane region" description="Helical" evidence="7">
    <location>
        <begin position="278"/>
        <end position="304"/>
    </location>
</feature>
<dbReference type="Gene3D" id="1.20.1250.20">
    <property type="entry name" value="MFS general substrate transporter like domains"/>
    <property type="match status" value="1"/>
</dbReference>
<feature type="transmembrane region" description="Helical" evidence="7">
    <location>
        <begin position="147"/>
        <end position="166"/>
    </location>
</feature>
<dbReference type="PANTHER" id="PTHR42718">
    <property type="entry name" value="MAJOR FACILITATOR SUPERFAMILY MULTIDRUG TRANSPORTER MFSC"/>
    <property type="match status" value="1"/>
</dbReference>
<keyword evidence="4 7" id="KW-0472">Membrane</keyword>
<proteinExistence type="predicted"/>
<evidence type="ECO:0000256" key="5">
    <source>
        <dbReference type="ARBA" id="ARBA00023251"/>
    </source>
</evidence>
<evidence type="ECO:0000256" key="3">
    <source>
        <dbReference type="ARBA" id="ARBA00022989"/>
    </source>
</evidence>
<feature type="transmembrane region" description="Helical" evidence="7">
    <location>
        <begin position="386"/>
        <end position="404"/>
    </location>
</feature>
<dbReference type="Proteomes" id="UP000664109">
    <property type="component" value="Unassembled WGS sequence"/>
</dbReference>
<evidence type="ECO:0000256" key="4">
    <source>
        <dbReference type="ARBA" id="ARBA00023136"/>
    </source>
</evidence>
<feature type="transmembrane region" description="Helical" evidence="7">
    <location>
        <begin position="316"/>
        <end position="334"/>
    </location>
</feature>
<comment type="caution">
    <text evidence="9">The sequence shown here is derived from an EMBL/GenBank/DDBJ whole genome shotgun (WGS) entry which is preliminary data.</text>
</comment>
<comment type="subcellular location">
    <subcellularLocation>
        <location evidence="1">Cell membrane</location>
        <topology evidence="1">Multi-pass membrane protein</topology>
    </subcellularLocation>
</comment>
<evidence type="ECO:0000256" key="7">
    <source>
        <dbReference type="SAM" id="Phobius"/>
    </source>
</evidence>
<feature type="region of interest" description="Disordered" evidence="6">
    <location>
        <begin position="441"/>
        <end position="461"/>
    </location>
</feature>
<feature type="transmembrane region" description="Helical" evidence="7">
    <location>
        <begin position="114"/>
        <end position="135"/>
    </location>
</feature>
<gene>
    <name evidence="9" type="ORF">JE024_22755</name>
</gene>
<organism evidence="9 10">
    <name type="scientific">Streptomyces zhihengii</name>
    <dbReference type="NCBI Taxonomy" id="1818004"/>
    <lineage>
        <taxon>Bacteria</taxon>
        <taxon>Bacillati</taxon>
        <taxon>Actinomycetota</taxon>
        <taxon>Actinomycetes</taxon>
        <taxon>Kitasatosporales</taxon>
        <taxon>Streptomycetaceae</taxon>
        <taxon>Streptomyces</taxon>
    </lineage>
</organism>
<name>A0ABS2UVH1_9ACTN</name>
<keyword evidence="5" id="KW-0046">Antibiotic resistance</keyword>
<feature type="transmembrane region" description="Helical" evidence="7">
    <location>
        <begin position="203"/>
        <end position="225"/>
    </location>
</feature>
<dbReference type="InterPro" id="IPR020846">
    <property type="entry name" value="MFS_dom"/>
</dbReference>
<keyword evidence="2 7" id="KW-0812">Transmembrane</keyword>
<feature type="transmembrane region" description="Helical" evidence="7">
    <location>
        <begin position="57"/>
        <end position="76"/>
    </location>
</feature>
<reference evidence="9 10" key="1">
    <citation type="journal article" date="2016" name="Arch. Microbiol.">
        <title>Streptomyces zhihengii sp. nov., isolated from rhizospheric soil of Psammosilene tunicoides.</title>
        <authorList>
            <person name="Huang M.J."/>
            <person name="Fei J.J."/>
            <person name="Salam N."/>
            <person name="Kim C.J."/>
            <person name="Hozzein W.N."/>
            <person name="Xiao M."/>
            <person name="Huang H.Q."/>
            <person name="Li W.J."/>
        </authorList>
    </citation>
    <scope>NUCLEOTIDE SEQUENCE [LARGE SCALE GENOMIC DNA]</scope>
    <source>
        <strain evidence="9 10">YIM T102</strain>
    </source>
</reference>
<evidence type="ECO:0000256" key="2">
    <source>
        <dbReference type="ARBA" id="ARBA00022692"/>
    </source>
</evidence>
<dbReference type="PROSITE" id="PS50850">
    <property type="entry name" value="MFS"/>
    <property type="match status" value="1"/>
</dbReference>
<feature type="transmembrane region" description="Helical" evidence="7">
    <location>
        <begin position="82"/>
        <end position="102"/>
    </location>
</feature>
<evidence type="ECO:0000313" key="10">
    <source>
        <dbReference type="Proteomes" id="UP000664109"/>
    </source>
</evidence>
<dbReference type="InterPro" id="IPR036259">
    <property type="entry name" value="MFS_trans_sf"/>
</dbReference>
<evidence type="ECO:0000256" key="1">
    <source>
        <dbReference type="ARBA" id="ARBA00004651"/>
    </source>
</evidence>
<keyword evidence="3 7" id="KW-1133">Transmembrane helix</keyword>
<evidence type="ECO:0000313" key="9">
    <source>
        <dbReference type="EMBL" id="MBM9621506.1"/>
    </source>
</evidence>
<feature type="transmembrane region" description="Helical" evidence="7">
    <location>
        <begin position="178"/>
        <end position="197"/>
    </location>
</feature>
<dbReference type="InterPro" id="IPR011701">
    <property type="entry name" value="MFS"/>
</dbReference>
<evidence type="ECO:0000256" key="6">
    <source>
        <dbReference type="SAM" id="MobiDB-lite"/>
    </source>
</evidence>
<feature type="domain" description="Major facilitator superfamily (MFS) profile" evidence="8">
    <location>
        <begin position="1"/>
        <end position="440"/>
    </location>
</feature>
<feature type="transmembrane region" description="Helical" evidence="7">
    <location>
        <begin position="346"/>
        <end position="365"/>
    </location>
</feature>
<feature type="transmembrane region" description="Helical" evidence="7">
    <location>
        <begin position="27"/>
        <end position="45"/>
    </location>
</feature>
<feature type="transmembrane region" description="Helical" evidence="7">
    <location>
        <begin position="245"/>
        <end position="263"/>
    </location>
</feature>
<sequence>MSGFLQMGMVPLLPKIGDRLGVTDSDLSWVIAVQLLAAAVCVPAFGRLGDLYGHRRLLRASLVSVAAGTLLVALAPSFEVLLLGRVLQGPLAALLPLEIALVRDRLPVEAARRAIALLVGALTVGSLLGGVLMGAADAVLGDIRLTLLMPAVLAALCVPVAFLRIPESRRPSGGRIDLPGLLLLGTAMISLLLGVSSAEEHGWTTASVLLPLAVGAALLAAFAAVELRSAEPLLDLRAMRGRQSAPFYLAAFLFGVFFFGSQAPNSTFWAADPDETGYGFALSALSISLMALPGAVFSVVGSLLTDRIAARAGYRASLVGAFTVAALSFCSFALLHDVWWHMSVTYAFLGFAVGLALGAMPTVIVEASEVSRSGIATAVYNNVKTLGGAVAGGVFATILGSLPLPGGQVPGERAYVVLWLTGAACALCAAVAVAAARREEGAPAPAPGSCPQAARDVVPGG</sequence>
<accession>A0ABS2UVH1</accession>
<dbReference type="PANTHER" id="PTHR42718:SF35">
    <property type="entry name" value="BLL0718 PROTEIN"/>
    <property type="match status" value="1"/>
</dbReference>
<dbReference type="Gene3D" id="1.20.1720.10">
    <property type="entry name" value="Multidrug resistance protein D"/>
    <property type="match status" value="1"/>
</dbReference>
<protein>
    <submittedName>
        <fullName evidence="9">MFS transporter</fullName>
    </submittedName>
</protein>
<dbReference type="Pfam" id="PF07690">
    <property type="entry name" value="MFS_1"/>
    <property type="match status" value="1"/>
</dbReference>
<keyword evidence="10" id="KW-1185">Reference proteome</keyword>
<dbReference type="SUPFAM" id="SSF103473">
    <property type="entry name" value="MFS general substrate transporter"/>
    <property type="match status" value="1"/>
</dbReference>
<evidence type="ECO:0000259" key="8">
    <source>
        <dbReference type="PROSITE" id="PS50850"/>
    </source>
</evidence>
<dbReference type="EMBL" id="JAFEJA010000001">
    <property type="protein sequence ID" value="MBM9621506.1"/>
    <property type="molecule type" value="Genomic_DNA"/>
</dbReference>
<feature type="transmembrane region" description="Helical" evidence="7">
    <location>
        <begin position="416"/>
        <end position="436"/>
    </location>
</feature>